<evidence type="ECO:0000259" key="5">
    <source>
        <dbReference type="Pfam" id="PF24691"/>
    </source>
</evidence>
<feature type="domain" description="TreTu toxin C-terminal" evidence="5">
    <location>
        <begin position="1868"/>
        <end position="1962"/>
    </location>
</feature>
<dbReference type="Pfam" id="PF24691">
    <property type="entry name" value="TreTu_C"/>
    <property type="match status" value="1"/>
</dbReference>
<feature type="domain" description="DUF6443" evidence="4">
    <location>
        <begin position="706"/>
        <end position="835"/>
    </location>
</feature>
<dbReference type="InterPro" id="IPR044023">
    <property type="entry name" value="Ig_7"/>
</dbReference>
<feature type="signal peptide" evidence="2">
    <location>
        <begin position="1"/>
        <end position="29"/>
    </location>
</feature>
<evidence type="ECO:0000259" key="3">
    <source>
        <dbReference type="Pfam" id="PF19081"/>
    </source>
</evidence>
<evidence type="ECO:0000256" key="1">
    <source>
        <dbReference type="SAM" id="MobiDB-lite"/>
    </source>
</evidence>
<dbReference type="Gene3D" id="2.180.10.10">
    <property type="entry name" value="RHS repeat-associated core"/>
    <property type="match status" value="2"/>
</dbReference>
<name>A0A285MAJ9_9FLAO</name>
<dbReference type="NCBIfam" id="TIGR03696">
    <property type="entry name" value="Rhs_assc_core"/>
    <property type="match status" value="1"/>
</dbReference>
<dbReference type="InterPro" id="IPR057938">
    <property type="entry name" value="TreTu_C"/>
</dbReference>
<dbReference type="Pfam" id="PF20041">
    <property type="entry name" value="DUF6443"/>
    <property type="match status" value="1"/>
</dbReference>
<sequence>MKTNNTHNLFGCLLLLASFLAATPSNLSAQSIIGPQNVQAGTTQTYQISGQATNVSWNVSLGATIVSSSNFDIDVRWDTPNGNYYVSATFSEGTGYASLNVQVSGGLPTKPSNPTISSISCGEAVLSRTGSPPSGVTWYWQTSVTGTNRDYSGSTYTVNTSGTYYIRARDNTTGGWSETSGSVSVTVPPVPSNPNVADQSRCGAGTVTFNAPSISGTVYRWYSASGQYLAQGNNFTTPSLNGPTSYQVEAKINDCASDKVTVNAQVTALSITATENAEPMTCGSNVIELTANTPYTSNFTSGVTHRWYLTQDGPSYIEGVDQNAPASYITKVTVYGENKEYWVSAIYNGCETARVKASSVYQAPVVPTISVQDLSAEACGSGTFDLRATGGASSTFKWYNEAEELVHTGAIFTPYLEYDTVNNNGNFTFFVGGTLVDNQGCEHPISSGSRVQVPVTVKPLPNTPQLSSTVQQPTCTTSTGSFTITNFNGIPASYSVNPSAGVSISNSGVVTAPSGSYTVTTTLNNCTSAVSEPRTINPQPNTPLEPTLGTVTQPTCENPIGSFTITNFNGNPASYSLSPSAGVSISNSGVVTAPSENYTVTVTENGCSSTSASQAIVNPAPAASTYYADSDNDGLRDPGSIGEQDCNSRGTGWTLNTTVDNCVDLYDPSNECSPTPVSSNPADHNYIYTRTYQKEGYNGNNSPGFFVQHDDLVQQIAFFDGLGRPFQQVGMAQSKSKKDIVNHIGYDEFGRQEKEWLPYPDLDPQAVLGNFRPDAEGDTDTYYIQTYGQDILSSSANPFSQKKFEASPLSRVLKQAAPGKDWAMDNGHEIEFEYLSNISADDVKQYQVDLNFVDNTYIPSLAIRPDNNGEYNEAELYKNITKDENHDGTTTKLHTTEEFTNKQGQVVLKRTYADIPAMDKNGDGDTNDPGEEAIPEAPHDTYYVYDDHGNLTYVLPPKMEASSGTLANINTNLDELGYQYVYDHRNRLVEKRIPGKGKEYIVYNKLDQPVLTQDANLRAGTGQDTWLFTHYDAHGRVAYTGKLTYANDTQRTNVQQQVDNYVQDQENNGVPDPKLWVSKRTINDGPLTIAGSEVYYSGIDYTGATITEVLTINYYDGYDFVPTTWPTAPTSVFAKNIDSNVKSLATGSRVKVLDQGPAQWITTATYYDDKGRPIYTYSENSYLSTVDIVETKLDFVGKPLTVRSTHTKNGNTIVTLDSFEYDHVERLLQQTQCVGNETLGYACNESLAQTDILLLEPTVTANKTATNKIEVKATNNAVTLSGTLTLKVDPMASGGGGSGNVTEELIAHNDYDELGQLTQKNVGNTLASPLQEVNYTYNIRGWLKTINQDTHNDNDLFDFSIAYNDPTNFGAAENPTALFNGNISQVEWSTANINDTNNPVSSRYSYAYDALNRITGATDNTGKYNLTDVTYDKNGNIGTLKRQGWTSASPSLANNTGFGMMDDLVYSYLPNSNKLMKVADGAAIDQFGFKDDAVNTATDSTDDYDYDANGNMTMDLNKGIQVDGITYNHLNLPVSVTLPGGTISYIYDATGTKLKKTAGSSVTEYAGNHIYSGNTTTTSLQFFNHPEGYVTPNGQGGYDYVYQYRDHLGNIRLSYSDGNGDGDIDVTNNPNTTEIVEENNYYPFGLRHKGYNNVVSSNANSVASKFKYNGIELEESLGLNLYEMDLRQYDPAIARWTSIDPIVHWEFSTYQAFDNNPVFFADPSGADSIYNFETGQYVINGEEVSFGEALAYANGGGNSDGSNDNNTDPKKKKKKKSQKKDVKDMGTGELYGMAYNGASRTAYLNGNDPYNPTEADIAENEINKQNAAGEFFLLISGEWVVARVLQGGKWAYRAVTAGRTVKGVTSTARVGRWMSKAEYEIMKRTGRMAEGAGGQTFVTTGGASSFNAAAKGSVYVEFDIATNSLLQGGKSGWFKAIGPNSSKAMQHMLQKQGGQVSPTVQNMSGILKVK</sequence>
<organism evidence="6 7">
    <name type="scientific">Flagellimonas pacifica</name>
    <dbReference type="NCBI Taxonomy" id="1247520"/>
    <lineage>
        <taxon>Bacteria</taxon>
        <taxon>Pseudomonadati</taxon>
        <taxon>Bacteroidota</taxon>
        <taxon>Flavobacteriia</taxon>
        <taxon>Flavobacteriales</taxon>
        <taxon>Flavobacteriaceae</taxon>
        <taxon>Flagellimonas</taxon>
    </lineage>
</organism>
<dbReference type="Proteomes" id="UP000219048">
    <property type="component" value="Unassembled WGS sequence"/>
</dbReference>
<keyword evidence="7" id="KW-1185">Reference proteome</keyword>
<dbReference type="EMBL" id="OBEH01000001">
    <property type="protein sequence ID" value="SNY94185.1"/>
    <property type="molecule type" value="Genomic_DNA"/>
</dbReference>
<feature type="domain" description="Ig-like" evidence="3">
    <location>
        <begin position="191"/>
        <end position="266"/>
    </location>
</feature>
<feature type="region of interest" description="Disordered" evidence="1">
    <location>
        <begin position="1755"/>
        <end position="1782"/>
    </location>
</feature>
<dbReference type="RefSeq" id="WP_097043762.1">
    <property type="nucleotide sequence ID" value="NZ_OBEH01000001.1"/>
</dbReference>
<proteinExistence type="predicted"/>
<dbReference type="InterPro" id="IPR045619">
    <property type="entry name" value="DUF6443"/>
</dbReference>
<dbReference type="Pfam" id="PF19081">
    <property type="entry name" value="Ig_7"/>
    <property type="match status" value="1"/>
</dbReference>
<protein>
    <submittedName>
        <fullName evidence="6">RHS repeat-associated core domain-containing protein</fullName>
    </submittedName>
</protein>
<feature type="chain" id="PRO_5012018329" evidence="2">
    <location>
        <begin position="30"/>
        <end position="1970"/>
    </location>
</feature>
<accession>A0A285MAJ9</accession>
<evidence type="ECO:0000313" key="7">
    <source>
        <dbReference type="Proteomes" id="UP000219048"/>
    </source>
</evidence>
<keyword evidence="2" id="KW-0732">Signal</keyword>
<gene>
    <name evidence="6" type="ORF">SAMN06265377_0075</name>
</gene>
<evidence type="ECO:0000256" key="2">
    <source>
        <dbReference type="SAM" id="SignalP"/>
    </source>
</evidence>
<dbReference type="OrthoDB" id="2972467at2"/>
<evidence type="ECO:0000313" key="6">
    <source>
        <dbReference type="EMBL" id="SNY94185.1"/>
    </source>
</evidence>
<evidence type="ECO:0000259" key="4">
    <source>
        <dbReference type="Pfam" id="PF20041"/>
    </source>
</evidence>
<reference evidence="7" key="1">
    <citation type="submission" date="2017-09" db="EMBL/GenBank/DDBJ databases">
        <authorList>
            <person name="Varghese N."/>
            <person name="Submissions S."/>
        </authorList>
    </citation>
    <scope>NUCLEOTIDE SEQUENCE [LARGE SCALE GENOMIC DNA]</scope>
    <source>
        <strain evidence="7">DSM 25885</strain>
    </source>
</reference>
<dbReference type="InterPro" id="IPR022385">
    <property type="entry name" value="Rhs_assc_core"/>
</dbReference>